<evidence type="ECO:0000256" key="6">
    <source>
        <dbReference type="ARBA" id="ARBA00022692"/>
    </source>
</evidence>
<comment type="caution">
    <text evidence="11">The sequence shown here is derived from an EMBL/GenBank/DDBJ whole genome shotgun (WGS) entry which is preliminary data.</text>
</comment>
<keyword evidence="7 11" id="KW-0418">Kinase</keyword>
<keyword evidence="5" id="KW-0808">Transferase</keyword>
<dbReference type="PANTHER" id="PTHR45436:SF5">
    <property type="entry name" value="SENSOR HISTIDINE KINASE TRCS"/>
    <property type="match status" value="1"/>
</dbReference>
<dbReference type="SUPFAM" id="SSF47384">
    <property type="entry name" value="Homodimeric domain of signal transducing histidine kinase"/>
    <property type="match status" value="1"/>
</dbReference>
<dbReference type="InterPro" id="IPR036890">
    <property type="entry name" value="HATPase_C_sf"/>
</dbReference>
<dbReference type="SUPFAM" id="SSF158472">
    <property type="entry name" value="HAMP domain-like"/>
    <property type="match status" value="1"/>
</dbReference>
<dbReference type="PROSITE" id="PS50109">
    <property type="entry name" value="HIS_KIN"/>
    <property type="match status" value="1"/>
</dbReference>
<organism evidence="11 12">
    <name type="scientific">Tessaracoccus lapidicaptus</name>
    <dbReference type="NCBI Taxonomy" id="1427523"/>
    <lineage>
        <taxon>Bacteria</taxon>
        <taxon>Bacillati</taxon>
        <taxon>Actinomycetota</taxon>
        <taxon>Actinomycetes</taxon>
        <taxon>Propionibacteriales</taxon>
        <taxon>Propionibacteriaceae</taxon>
        <taxon>Tessaracoccus</taxon>
    </lineage>
</organism>
<dbReference type="EMBL" id="MBQD01000024">
    <property type="protein sequence ID" value="OCL31906.1"/>
    <property type="molecule type" value="Genomic_DNA"/>
</dbReference>
<evidence type="ECO:0000313" key="12">
    <source>
        <dbReference type="Proteomes" id="UP000093501"/>
    </source>
</evidence>
<dbReference type="Pfam" id="PF00512">
    <property type="entry name" value="HisKA"/>
    <property type="match status" value="1"/>
</dbReference>
<evidence type="ECO:0000313" key="11">
    <source>
        <dbReference type="EMBL" id="OCL31906.1"/>
    </source>
</evidence>
<protein>
    <recommendedName>
        <fullName evidence="3">histidine kinase</fullName>
        <ecNumber evidence="3">2.7.13.3</ecNumber>
    </recommendedName>
</protein>
<dbReference type="GO" id="GO:0000155">
    <property type="term" value="F:phosphorelay sensor kinase activity"/>
    <property type="evidence" value="ECO:0007669"/>
    <property type="project" value="InterPro"/>
</dbReference>
<evidence type="ECO:0000256" key="1">
    <source>
        <dbReference type="ARBA" id="ARBA00000085"/>
    </source>
</evidence>
<dbReference type="SMART" id="SM00388">
    <property type="entry name" value="HisKA"/>
    <property type="match status" value="1"/>
</dbReference>
<dbReference type="InterPro" id="IPR003594">
    <property type="entry name" value="HATPase_dom"/>
</dbReference>
<accession>A0A1C0AIK4</accession>
<evidence type="ECO:0000256" key="5">
    <source>
        <dbReference type="ARBA" id="ARBA00022679"/>
    </source>
</evidence>
<dbReference type="PRINTS" id="PR00344">
    <property type="entry name" value="BCTRLSENSOR"/>
</dbReference>
<dbReference type="AlphaFoldDB" id="A0A1C0AIK4"/>
<sequence>MAGSGRRWGGLSLRLRLTLVTAGLVAVGVALGAVALTWVVSTSRIAALDEAAGERAATVSRLVADDRLPRSLPVTEPGEMTQVLDADGRVVASSANASRTLPILDGPDLAALRAAGPATSRTAYDERARVVAAPASWRGEPVTVVVALPLRDVEGVVRALRVSLIGVVPTLTLLLAGVIWFAVGRALRPVEELRRAAARVAVEGGPGVLPVPSADDELGALARTLNEMLDRLDRAAVRQRGFVEDAAHELRSPLSSLRASVEVAAAHPEAVSAADLSAELQPEVLRMQALVDDLLLLARVGAAPSARRPVDLAAVAAEVVAAVPSEVPVGLRGAGMAWGDAAALGRVVRNLVENAVRHASGAVRVTVAAGAVVVEDDGPGVPEGERERVFERFVRLDEARERGAGGTGLGLAIAREIARDHGGDVTLGESELGGLGASLSLPVHGDAAV</sequence>
<keyword evidence="10" id="KW-0472">Membrane</keyword>
<dbReference type="SMART" id="SM00387">
    <property type="entry name" value="HATPase_c"/>
    <property type="match status" value="1"/>
</dbReference>
<dbReference type="InterPro" id="IPR003660">
    <property type="entry name" value="HAMP_dom"/>
</dbReference>
<dbReference type="PANTHER" id="PTHR45436">
    <property type="entry name" value="SENSOR HISTIDINE KINASE YKOH"/>
    <property type="match status" value="1"/>
</dbReference>
<dbReference type="InterPro" id="IPR036097">
    <property type="entry name" value="HisK_dim/P_sf"/>
</dbReference>
<keyword evidence="6" id="KW-0812">Transmembrane</keyword>
<keyword evidence="4" id="KW-0597">Phosphoprotein</keyword>
<dbReference type="EC" id="2.7.13.3" evidence="3"/>
<reference evidence="12" key="1">
    <citation type="submission" date="2016-07" db="EMBL/GenBank/DDBJ databases">
        <authorList>
            <person name="Florea S."/>
            <person name="Webb J.S."/>
            <person name="Jaromczyk J."/>
            <person name="Schardl C.L."/>
        </authorList>
    </citation>
    <scope>NUCLEOTIDE SEQUENCE [LARGE SCALE GENOMIC DNA]</scope>
    <source>
        <strain evidence="12">IPBSL-7</strain>
    </source>
</reference>
<comment type="subcellular location">
    <subcellularLocation>
        <location evidence="2">Cell membrane</location>
    </subcellularLocation>
</comment>
<dbReference type="Proteomes" id="UP000093501">
    <property type="component" value="Unassembled WGS sequence"/>
</dbReference>
<dbReference type="InterPro" id="IPR050428">
    <property type="entry name" value="TCS_sensor_his_kinase"/>
</dbReference>
<dbReference type="InterPro" id="IPR005467">
    <property type="entry name" value="His_kinase_dom"/>
</dbReference>
<evidence type="ECO:0000256" key="10">
    <source>
        <dbReference type="ARBA" id="ARBA00023136"/>
    </source>
</evidence>
<evidence type="ECO:0000256" key="3">
    <source>
        <dbReference type="ARBA" id="ARBA00012438"/>
    </source>
</evidence>
<dbReference type="CDD" id="cd06225">
    <property type="entry name" value="HAMP"/>
    <property type="match status" value="1"/>
</dbReference>
<dbReference type="Gene3D" id="1.10.287.130">
    <property type="match status" value="1"/>
</dbReference>
<dbReference type="InterPro" id="IPR004358">
    <property type="entry name" value="Sig_transdc_His_kin-like_C"/>
</dbReference>
<proteinExistence type="predicted"/>
<evidence type="ECO:0000256" key="8">
    <source>
        <dbReference type="ARBA" id="ARBA00022989"/>
    </source>
</evidence>
<evidence type="ECO:0000256" key="2">
    <source>
        <dbReference type="ARBA" id="ARBA00004236"/>
    </source>
</evidence>
<dbReference type="Gene3D" id="3.30.565.10">
    <property type="entry name" value="Histidine kinase-like ATPase, C-terminal domain"/>
    <property type="match status" value="1"/>
</dbReference>
<dbReference type="InterPro" id="IPR003661">
    <property type="entry name" value="HisK_dim/P_dom"/>
</dbReference>
<dbReference type="Pfam" id="PF00672">
    <property type="entry name" value="HAMP"/>
    <property type="match status" value="1"/>
</dbReference>
<dbReference type="RefSeq" id="WP_068752255.1">
    <property type="nucleotide sequence ID" value="NZ_LR214441.1"/>
</dbReference>
<dbReference type="SMART" id="SM00304">
    <property type="entry name" value="HAMP"/>
    <property type="match status" value="1"/>
</dbReference>
<dbReference type="CDD" id="cd00082">
    <property type="entry name" value="HisKA"/>
    <property type="match status" value="1"/>
</dbReference>
<dbReference type="Pfam" id="PF02518">
    <property type="entry name" value="HATPase_c"/>
    <property type="match status" value="1"/>
</dbReference>
<evidence type="ECO:0000256" key="9">
    <source>
        <dbReference type="ARBA" id="ARBA00023012"/>
    </source>
</evidence>
<evidence type="ECO:0000256" key="7">
    <source>
        <dbReference type="ARBA" id="ARBA00022777"/>
    </source>
</evidence>
<name>A0A1C0AIK4_9ACTN</name>
<dbReference type="PROSITE" id="PS50885">
    <property type="entry name" value="HAMP"/>
    <property type="match status" value="1"/>
</dbReference>
<gene>
    <name evidence="11" type="ORF">BCR15_07560</name>
</gene>
<evidence type="ECO:0000256" key="4">
    <source>
        <dbReference type="ARBA" id="ARBA00022553"/>
    </source>
</evidence>
<comment type="catalytic activity">
    <reaction evidence="1">
        <text>ATP + protein L-histidine = ADP + protein N-phospho-L-histidine.</text>
        <dbReference type="EC" id="2.7.13.3"/>
    </reaction>
</comment>
<dbReference type="GO" id="GO:0005886">
    <property type="term" value="C:plasma membrane"/>
    <property type="evidence" value="ECO:0007669"/>
    <property type="project" value="UniProtKB-SubCell"/>
</dbReference>
<keyword evidence="9" id="KW-0902">Two-component regulatory system</keyword>
<keyword evidence="12" id="KW-1185">Reference proteome</keyword>
<keyword evidence="8" id="KW-1133">Transmembrane helix</keyword>
<dbReference type="Gene3D" id="6.10.340.10">
    <property type="match status" value="1"/>
</dbReference>
<dbReference type="SUPFAM" id="SSF55874">
    <property type="entry name" value="ATPase domain of HSP90 chaperone/DNA topoisomerase II/histidine kinase"/>
    <property type="match status" value="1"/>
</dbReference>